<sequence>MPTAVEKGISLDFPTGWEVVKYDGDTQADNASFYRQRIEHKVQHVRGVDVVAYATAPTERLLLIEIKDYRTGSAPAEHRVAALRQTVLQKALNTLSGLYAAVRVQDTELQLVVNWRRLRLPVQVVLFLERPPLPVAPTDTAQKFRRQNPQSAAENLFLDLTADLAALGLDFILRSTTTMQPHDGWTGRLVISAT</sequence>
<dbReference type="EMBL" id="JAUQSY010000015">
    <property type="protein sequence ID" value="MDO7876996.1"/>
    <property type="molecule type" value="Genomic_DNA"/>
</dbReference>
<keyword evidence="2" id="KW-1185">Reference proteome</keyword>
<organism evidence="1 2">
    <name type="scientific">Hymenobacter aranciens</name>
    <dbReference type="NCBI Taxonomy" id="3063996"/>
    <lineage>
        <taxon>Bacteria</taxon>
        <taxon>Pseudomonadati</taxon>
        <taxon>Bacteroidota</taxon>
        <taxon>Cytophagia</taxon>
        <taxon>Cytophagales</taxon>
        <taxon>Hymenobacteraceae</taxon>
        <taxon>Hymenobacter</taxon>
    </lineage>
</organism>
<evidence type="ECO:0000313" key="1">
    <source>
        <dbReference type="EMBL" id="MDO7876996.1"/>
    </source>
</evidence>
<comment type="caution">
    <text evidence="1">The sequence shown here is derived from an EMBL/GenBank/DDBJ whole genome shotgun (WGS) entry which is preliminary data.</text>
</comment>
<accession>A0ABT9BFF1</accession>
<evidence type="ECO:0000313" key="2">
    <source>
        <dbReference type="Proteomes" id="UP001176429"/>
    </source>
</evidence>
<name>A0ABT9BFF1_9BACT</name>
<dbReference type="Proteomes" id="UP001176429">
    <property type="component" value="Unassembled WGS sequence"/>
</dbReference>
<proteinExistence type="predicted"/>
<evidence type="ECO:0008006" key="3">
    <source>
        <dbReference type="Google" id="ProtNLM"/>
    </source>
</evidence>
<reference evidence="1" key="1">
    <citation type="submission" date="2023-07" db="EMBL/GenBank/DDBJ databases">
        <authorList>
            <person name="Kim M.K."/>
        </authorList>
    </citation>
    <scope>NUCLEOTIDE SEQUENCE</scope>
    <source>
        <strain evidence="1">ASUV-10-1</strain>
    </source>
</reference>
<protein>
    <recommendedName>
        <fullName evidence="3">Class I SAM-dependent DNA methyltransferase</fullName>
    </recommendedName>
</protein>
<dbReference type="RefSeq" id="WP_305008390.1">
    <property type="nucleotide sequence ID" value="NZ_JAUQSY010000015.1"/>
</dbReference>
<gene>
    <name evidence="1" type="ORF">Q5H93_19780</name>
</gene>